<reference evidence="1" key="1">
    <citation type="journal article" date="2011" name="PLoS Biol.">
        <title>Gene gain and loss during evolution of obligate parasitism in the white rust pathogen of Arabidopsis thaliana.</title>
        <authorList>
            <person name="Kemen E."/>
            <person name="Gardiner A."/>
            <person name="Schultz-Larsen T."/>
            <person name="Kemen A.C."/>
            <person name="Balmuth A.L."/>
            <person name="Robert-Seilaniantz A."/>
            <person name="Bailey K."/>
            <person name="Holub E."/>
            <person name="Studholme D.J."/>
            <person name="Maclean D."/>
            <person name="Jones J.D."/>
        </authorList>
    </citation>
    <scope>NUCLEOTIDE SEQUENCE</scope>
</reference>
<evidence type="ECO:0000313" key="1">
    <source>
        <dbReference type="EMBL" id="CCA19001.1"/>
    </source>
</evidence>
<reference evidence="1" key="2">
    <citation type="submission" date="2011-02" db="EMBL/GenBank/DDBJ databases">
        <authorList>
            <person name="MacLean D."/>
        </authorList>
    </citation>
    <scope>NUCLEOTIDE SEQUENCE</scope>
</reference>
<gene>
    <name evidence="1" type="primary">AlNc14C61G4458</name>
    <name evidence="1" type="ORF">ALNC14_051440</name>
</gene>
<organism evidence="1">
    <name type="scientific">Albugo laibachii Nc14</name>
    <dbReference type="NCBI Taxonomy" id="890382"/>
    <lineage>
        <taxon>Eukaryota</taxon>
        <taxon>Sar</taxon>
        <taxon>Stramenopiles</taxon>
        <taxon>Oomycota</taxon>
        <taxon>Peronosporomycetes</taxon>
        <taxon>Albuginales</taxon>
        <taxon>Albuginaceae</taxon>
        <taxon>Albugo</taxon>
    </lineage>
</organism>
<name>F0WCT2_9STRA</name>
<dbReference type="AlphaFoldDB" id="F0WCT2"/>
<dbReference type="EMBL" id="FR824106">
    <property type="protein sequence ID" value="CCA19001.1"/>
    <property type="molecule type" value="Genomic_DNA"/>
</dbReference>
<dbReference type="HOGENOM" id="CLU_1889635_0_0_1"/>
<protein>
    <submittedName>
        <fullName evidence="1">AlNc14C61G4458 protein</fullName>
    </submittedName>
</protein>
<accession>F0WCT2</accession>
<proteinExistence type="predicted"/>
<sequence>MPTRFNTNKASPIMMLTEHSPCLVNTIVFGSPRETCRDLQKNSLMQISEQGIIFGKITTRHVRRLDKLTDEANGQLQVELQNGAAFESEELAHTRQADRVGMEHTGESRQVQIANLRGKLFLLVSKKPIVHLVGMTRTF</sequence>